<dbReference type="InterPro" id="IPR038821">
    <property type="entry name" value="CLE45-like"/>
</dbReference>
<gene>
    <name evidence="2" type="ORF">A4U43_C03F460</name>
</gene>
<reference evidence="3" key="1">
    <citation type="journal article" date="2017" name="Nat. Commun.">
        <title>The asparagus genome sheds light on the origin and evolution of a young Y chromosome.</title>
        <authorList>
            <person name="Harkess A."/>
            <person name="Zhou J."/>
            <person name="Xu C."/>
            <person name="Bowers J.E."/>
            <person name="Van der Hulst R."/>
            <person name="Ayyampalayam S."/>
            <person name="Mercati F."/>
            <person name="Riccardi P."/>
            <person name="McKain M.R."/>
            <person name="Kakrana A."/>
            <person name="Tang H."/>
            <person name="Ray J."/>
            <person name="Groenendijk J."/>
            <person name="Arikit S."/>
            <person name="Mathioni S.M."/>
            <person name="Nakano M."/>
            <person name="Shan H."/>
            <person name="Telgmann-Rauber A."/>
            <person name="Kanno A."/>
            <person name="Yue Z."/>
            <person name="Chen H."/>
            <person name="Li W."/>
            <person name="Chen Y."/>
            <person name="Xu X."/>
            <person name="Zhang Y."/>
            <person name="Luo S."/>
            <person name="Chen H."/>
            <person name="Gao J."/>
            <person name="Mao Z."/>
            <person name="Pires J.C."/>
            <person name="Luo M."/>
            <person name="Kudrna D."/>
            <person name="Wing R.A."/>
            <person name="Meyers B.C."/>
            <person name="Yi K."/>
            <person name="Kong H."/>
            <person name="Lavrijsen P."/>
            <person name="Sunseri F."/>
            <person name="Falavigna A."/>
            <person name="Ye Y."/>
            <person name="Leebens-Mack J.H."/>
            <person name="Chen G."/>
        </authorList>
    </citation>
    <scope>NUCLEOTIDE SEQUENCE [LARGE SCALE GENOMIC DNA]</scope>
    <source>
        <strain evidence="3">cv. DH0086</strain>
    </source>
</reference>
<dbReference type="Proteomes" id="UP000243459">
    <property type="component" value="Chromosome 3"/>
</dbReference>
<dbReference type="PANTHER" id="PTHR36726">
    <property type="entry name" value="CLAVATA3/ESR (CLE)-RELATED PROTEIN 45"/>
    <property type="match status" value="1"/>
</dbReference>
<dbReference type="PANTHER" id="PTHR36726:SF4">
    <property type="entry name" value="CLAVATA3_ESR (CLE)-RELATED PROTEIN 45"/>
    <property type="match status" value="1"/>
</dbReference>
<feature type="compositionally biased region" description="Basic and acidic residues" evidence="1">
    <location>
        <begin position="72"/>
        <end position="93"/>
    </location>
</feature>
<dbReference type="EMBL" id="CM007383">
    <property type="protein sequence ID" value="ONK73874.1"/>
    <property type="molecule type" value="Genomic_DNA"/>
</dbReference>
<accession>A0A5P1F6Y3</accession>
<dbReference type="AlphaFoldDB" id="A0A5P1F6Y3"/>
<dbReference type="Gramene" id="ONK73874">
    <property type="protein sequence ID" value="ONK73874"/>
    <property type="gene ID" value="A4U43_C03F460"/>
</dbReference>
<name>A0A5P1F6Y3_ASPOF</name>
<protein>
    <submittedName>
        <fullName evidence="2">Uncharacterized protein</fullName>
    </submittedName>
</protein>
<keyword evidence="3" id="KW-1185">Reference proteome</keyword>
<dbReference type="OMA" id="ALHYHRT"/>
<evidence type="ECO:0000256" key="1">
    <source>
        <dbReference type="SAM" id="MobiDB-lite"/>
    </source>
</evidence>
<proteinExistence type="predicted"/>
<organism evidence="2 3">
    <name type="scientific">Asparagus officinalis</name>
    <name type="common">Garden asparagus</name>
    <dbReference type="NCBI Taxonomy" id="4686"/>
    <lineage>
        <taxon>Eukaryota</taxon>
        <taxon>Viridiplantae</taxon>
        <taxon>Streptophyta</taxon>
        <taxon>Embryophyta</taxon>
        <taxon>Tracheophyta</taxon>
        <taxon>Spermatophyta</taxon>
        <taxon>Magnoliopsida</taxon>
        <taxon>Liliopsida</taxon>
        <taxon>Asparagales</taxon>
        <taxon>Asparagaceae</taxon>
        <taxon>Asparagoideae</taxon>
        <taxon>Asparagus</taxon>
    </lineage>
</organism>
<evidence type="ECO:0000313" key="3">
    <source>
        <dbReference type="Proteomes" id="UP000243459"/>
    </source>
</evidence>
<feature type="region of interest" description="Disordered" evidence="1">
    <location>
        <begin position="72"/>
        <end position="122"/>
    </location>
</feature>
<evidence type="ECO:0000313" key="2">
    <source>
        <dbReference type="EMBL" id="ONK73874.1"/>
    </source>
</evidence>
<sequence>MRSHGSGKSKLLCFCWGRIATRSSVRETKKSNMGSSRAACRLLVLLLLVSIALAPYKALGLRNLDLALRRGAAEEPRDAKEADVVGFDAKKGSEAPSPSSFDLNGTSKRRVRRGSDPIHNRC</sequence>
<feature type="compositionally biased region" description="Polar residues" evidence="1">
    <location>
        <begin position="96"/>
        <end position="106"/>
    </location>
</feature>
<feature type="compositionally biased region" description="Basic and acidic residues" evidence="1">
    <location>
        <begin position="113"/>
        <end position="122"/>
    </location>
</feature>